<dbReference type="GO" id="GO:0006633">
    <property type="term" value="P:fatty acid biosynthetic process"/>
    <property type="evidence" value="ECO:0007669"/>
    <property type="project" value="TreeGrafter"/>
</dbReference>
<accession>W8TJU4</accession>
<comment type="similarity">
    <text evidence="4">Belongs to the fabD family.</text>
</comment>
<reference evidence="7 8" key="1">
    <citation type="journal article" date="2014" name="Genome Announc.">
        <title>Complete Genome Sequence of Amino Acid-Utilizing Eubacterium acidaminophilum al-2 (DSM 3953).</title>
        <authorList>
            <person name="Poehlein A."/>
            <person name="Andreesen J.R."/>
            <person name="Daniel R."/>
        </authorList>
    </citation>
    <scope>NUCLEOTIDE SEQUENCE [LARGE SCALE GENOMIC DNA]</scope>
    <source>
        <strain evidence="7 8">DSM 3953</strain>
    </source>
</reference>
<gene>
    <name evidence="7" type="primary">fabD</name>
    <name evidence="7" type="ORF">EAL2_c11920</name>
</gene>
<dbReference type="FunFam" id="3.30.70.250:FF:000001">
    <property type="entry name" value="Malonyl CoA-acyl carrier protein transacylase"/>
    <property type="match status" value="1"/>
</dbReference>
<sequence>MGKLAVVFPGQGAQYVGMGKDIYESFETARKIIDRANEILGVDIKKLMFEGPEEDLRLTENTQPAILVHSIAMYEVLKESLPLDINAAAGLSLGEYSALVASGSFDFEKAVTFVKKRGQIMQDEVSSDSGTMAAILGLDREILVQVVEECKSLGVIEAANFNCPGQIVISGEMRPVEEAVKLCKERGAKKAVMLSVSGPFHTSMLLGAGEKLGKELESVDIVEGSFPVVSNVTGDYAKPGDVKELLVRQVSSSVLWEDSISRLIDDGFDTFIEVGPGKTLTGFINKIAKSKKGLSKRRQC</sequence>
<dbReference type="SUPFAM" id="SSF52151">
    <property type="entry name" value="FabD/lysophospholipase-like"/>
    <property type="match status" value="1"/>
</dbReference>
<dbReference type="Gene3D" id="3.30.70.250">
    <property type="entry name" value="Malonyl-CoA ACP transacylase, ACP-binding"/>
    <property type="match status" value="1"/>
</dbReference>
<dbReference type="InterPro" id="IPR050858">
    <property type="entry name" value="Mal-CoA-ACP_Trans/PKS_FabD"/>
</dbReference>
<dbReference type="InterPro" id="IPR016036">
    <property type="entry name" value="Malonyl_transacylase_ACP-bd"/>
</dbReference>
<dbReference type="PANTHER" id="PTHR42681">
    <property type="entry name" value="MALONYL-COA-ACYL CARRIER PROTEIN TRANSACYLASE, MITOCHONDRIAL"/>
    <property type="match status" value="1"/>
</dbReference>
<dbReference type="GO" id="GO:0004314">
    <property type="term" value="F:[acyl-carrier-protein] S-malonyltransferase activity"/>
    <property type="evidence" value="ECO:0007669"/>
    <property type="project" value="UniProtKB-EC"/>
</dbReference>
<dbReference type="GO" id="GO:0005829">
    <property type="term" value="C:cytosol"/>
    <property type="evidence" value="ECO:0007669"/>
    <property type="project" value="TreeGrafter"/>
</dbReference>
<dbReference type="AlphaFoldDB" id="W8TJU4"/>
<dbReference type="InterPro" id="IPR024925">
    <property type="entry name" value="Malonyl_CoA-ACP_transAc"/>
</dbReference>
<dbReference type="KEGG" id="eac:EAL2_c11920"/>
<dbReference type="NCBIfam" id="TIGR00128">
    <property type="entry name" value="fabD"/>
    <property type="match status" value="1"/>
</dbReference>
<dbReference type="SUPFAM" id="SSF55048">
    <property type="entry name" value="Probable ACP-binding domain of malonyl-CoA ACP transacylase"/>
    <property type="match status" value="1"/>
</dbReference>
<dbReference type="PANTHER" id="PTHR42681:SF1">
    <property type="entry name" value="MALONYL-COA-ACYL CARRIER PROTEIN TRANSACYLASE, MITOCHONDRIAL"/>
    <property type="match status" value="1"/>
</dbReference>
<dbReference type="PATRIC" id="fig|1286171.3.peg.1141"/>
<keyword evidence="2 4" id="KW-0012">Acyltransferase</keyword>
<dbReference type="OrthoDB" id="9805460at2"/>
<dbReference type="InterPro" id="IPR001227">
    <property type="entry name" value="Ac_transferase_dom_sf"/>
</dbReference>
<evidence type="ECO:0000256" key="4">
    <source>
        <dbReference type="PIRNR" id="PIRNR000446"/>
    </source>
</evidence>
<feature type="active site" evidence="5">
    <location>
        <position position="92"/>
    </location>
</feature>
<dbReference type="InterPro" id="IPR004410">
    <property type="entry name" value="Malonyl_CoA-ACP_transAc_FabD"/>
</dbReference>
<evidence type="ECO:0000313" key="7">
    <source>
        <dbReference type="EMBL" id="AHM56487.1"/>
    </source>
</evidence>
<evidence type="ECO:0000256" key="3">
    <source>
        <dbReference type="ARBA" id="ARBA00048462"/>
    </source>
</evidence>
<dbReference type="eggNOG" id="COG0331">
    <property type="taxonomic scope" value="Bacteria"/>
</dbReference>
<evidence type="ECO:0000259" key="6">
    <source>
        <dbReference type="SMART" id="SM00827"/>
    </source>
</evidence>
<keyword evidence="1 4" id="KW-0808">Transferase</keyword>
<dbReference type="InterPro" id="IPR016035">
    <property type="entry name" value="Acyl_Trfase/lysoPLipase"/>
</dbReference>
<feature type="domain" description="Malonyl-CoA:ACP transacylase (MAT)" evidence="6">
    <location>
        <begin position="7"/>
        <end position="299"/>
    </location>
</feature>
<evidence type="ECO:0000313" key="8">
    <source>
        <dbReference type="Proteomes" id="UP000019591"/>
    </source>
</evidence>
<dbReference type="HOGENOM" id="CLU_030558_0_1_9"/>
<dbReference type="RefSeq" id="WP_025435486.1">
    <property type="nucleotide sequence ID" value="NZ_CP007452.1"/>
</dbReference>
<name>W8TJU4_PEPAC</name>
<organism evidence="7 8">
    <name type="scientific">Peptoclostridium acidaminophilum DSM 3953</name>
    <dbReference type="NCBI Taxonomy" id="1286171"/>
    <lineage>
        <taxon>Bacteria</taxon>
        <taxon>Bacillati</taxon>
        <taxon>Bacillota</taxon>
        <taxon>Clostridia</taxon>
        <taxon>Peptostreptococcales</taxon>
        <taxon>Peptoclostridiaceae</taxon>
        <taxon>Peptoclostridium</taxon>
    </lineage>
</organism>
<evidence type="ECO:0000256" key="1">
    <source>
        <dbReference type="ARBA" id="ARBA00022679"/>
    </source>
</evidence>
<keyword evidence="8" id="KW-1185">Reference proteome</keyword>
<evidence type="ECO:0000256" key="2">
    <source>
        <dbReference type="ARBA" id="ARBA00023315"/>
    </source>
</evidence>
<dbReference type="EMBL" id="CP007452">
    <property type="protein sequence ID" value="AHM56487.1"/>
    <property type="molecule type" value="Genomic_DNA"/>
</dbReference>
<comment type="catalytic activity">
    <reaction evidence="3 4">
        <text>holo-[ACP] + malonyl-CoA = malonyl-[ACP] + CoA</text>
        <dbReference type="Rhea" id="RHEA:41792"/>
        <dbReference type="Rhea" id="RHEA-COMP:9623"/>
        <dbReference type="Rhea" id="RHEA-COMP:9685"/>
        <dbReference type="ChEBI" id="CHEBI:57287"/>
        <dbReference type="ChEBI" id="CHEBI:57384"/>
        <dbReference type="ChEBI" id="CHEBI:64479"/>
        <dbReference type="ChEBI" id="CHEBI:78449"/>
        <dbReference type="EC" id="2.3.1.39"/>
    </reaction>
</comment>
<proteinExistence type="inferred from homology"/>
<dbReference type="Gene3D" id="3.40.366.10">
    <property type="entry name" value="Malonyl-Coenzyme A Acyl Carrier Protein, domain 2"/>
    <property type="match status" value="1"/>
</dbReference>
<feature type="active site" evidence="5">
    <location>
        <position position="201"/>
    </location>
</feature>
<evidence type="ECO:0000256" key="5">
    <source>
        <dbReference type="PIRSR" id="PIRSR000446-1"/>
    </source>
</evidence>
<dbReference type="InterPro" id="IPR014043">
    <property type="entry name" value="Acyl_transferase_dom"/>
</dbReference>
<dbReference type="SMART" id="SM00827">
    <property type="entry name" value="PKS_AT"/>
    <property type="match status" value="1"/>
</dbReference>
<protein>
    <recommendedName>
        <fullName evidence="4">Malonyl CoA-acyl carrier protein transacylase</fullName>
        <ecNumber evidence="4">2.3.1.39</ecNumber>
    </recommendedName>
</protein>
<dbReference type="PIRSF" id="PIRSF000446">
    <property type="entry name" value="Mct"/>
    <property type="match status" value="1"/>
</dbReference>
<dbReference type="EC" id="2.3.1.39" evidence="4"/>
<dbReference type="STRING" id="1286171.EAL2_c11920"/>
<dbReference type="Proteomes" id="UP000019591">
    <property type="component" value="Chromosome"/>
</dbReference>
<dbReference type="Pfam" id="PF00698">
    <property type="entry name" value="Acyl_transf_1"/>
    <property type="match status" value="1"/>
</dbReference>